<evidence type="ECO:0000259" key="2">
    <source>
        <dbReference type="Pfam" id="PF00892"/>
    </source>
</evidence>
<dbReference type="PANTHER" id="PTHR22911">
    <property type="entry name" value="ACYL-MALONYL CONDENSING ENZYME-RELATED"/>
    <property type="match status" value="1"/>
</dbReference>
<feature type="transmembrane region" description="Helical" evidence="1">
    <location>
        <begin position="36"/>
        <end position="55"/>
    </location>
</feature>
<sequence length="299" mass="31718">MQQQERQASLAVVIIGALWGLYWWPVRALEGTVLEGAWGTLAIVTVSTLTLLPAACRRRRILADCPWSTLAIIALGGAGFALYSIGLSYGRVAIVILMFYLTPVWSTLIGRLLGWPTPWSRYVVIVLGLAGLLLVLGGGGTLPIPRNLGDWLGLASGLMWAVCSIGMRLRPMPGALESTFVFSAGAALMSLILALVIGAPISRLAEIDWAQAGGWVGVTGVLWWAMMLSVLLWANARLEPARLAILLMSEVIVGVMSAALWAGEPLGTIEMAGGALVVAAALLEVYPARGRTEQPPSGH</sequence>
<proteinExistence type="predicted"/>
<dbReference type="RefSeq" id="WP_250938330.1">
    <property type="nucleotide sequence ID" value="NZ_JAMLJK010000002.1"/>
</dbReference>
<protein>
    <submittedName>
        <fullName evidence="3">DMT family transporter</fullName>
    </submittedName>
</protein>
<feature type="transmembrane region" description="Helical" evidence="1">
    <location>
        <begin position="179"/>
        <end position="201"/>
    </location>
</feature>
<dbReference type="InterPro" id="IPR037185">
    <property type="entry name" value="EmrE-like"/>
</dbReference>
<name>A0AA41ZHE1_9GAMM</name>
<evidence type="ECO:0000313" key="4">
    <source>
        <dbReference type="Proteomes" id="UP001165678"/>
    </source>
</evidence>
<feature type="transmembrane region" description="Helical" evidence="1">
    <location>
        <begin position="7"/>
        <end position="24"/>
    </location>
</feature>
<reference evidence="3" key="1">
    <citation type="submission" date="2022-11" db="EMBL/GenBank/DDBJ databases">
        <title>Larsenimonas rhizosphaerae sp. nov., isolated from a tidal mudflat.</title>
        <authorList>
            <person name="Lee S.D."/>
            <person name="Kim I.S."/>
        </authorList>
    </citation>
    <scope>NUCLEOTIDE SEQUENCE</scope>
    <source>
        <strain evidence="3">GH2-1</strain>
    </source>
</reference>
<feature type="transmembrane region" description="Helical" evidence="1">
    <location>
        <begin position="213"/>
        <end position="236"/>
    </location>
</feature>
<feature type="transmembrane region" description="Helical" evidence="1">
    <location>
        <begin position="122"/>
        <end position="142"/>
    </location>
</feature>
<dbReference type="InterPro" id="IPR000620">
    <property type="entry name" value="EamA_dom"/>
</dbReference>
<accession>A0AA41ZHE1</accession>
<dbReference type="Proteomes" id="UP001165678">
    <property type="component" value="Unassembled WGS sequence"/>
</dbReference>
<comment type="caution">
    <text evidence="3">The sequence shown here is derived from an EMBL/GenBank/DDBJ whole genome shotgun (WGS) entry which is preliminary data.</text>
</comment>
<organism evidence="3 4">
    <name type="scientific">Larsenimonas rhizosphaerae</name>
    <dbReference type="NCBI Taxonomy" id="2944682"/>
    <lineage>
        <taxon>Bacteria</taxon>
        <taxon>Pseudomonadati</taxon>
        <taxon>Pseudomonadota</taxon>
        <taxon>Gammaproteobacteria</taxon>
        <taxon>Oceanospirillales</taxon>
        <taxon>Halomonadaceae</taxon>
        <taxon>Larsenimonas</taxon>
    </lineage>
</organism>
<dbReference type="GO" id="GO:0016020">
    <property type="term" value="C:membrane"/>
    <property type="evidence" value="ECO:0007669"/>
    <property type="project" value="InterPro"/>
</dbReference>
<feature type="transmembrane region" description="Helical" evidence="1">
    <location>
        <begin position="67"/>
        <end position="86"/>
    </location>
</feature>
<feature type="transmembrane region" description="Helical" evidence="1">
    <location>
        <begin position="148"/>
        <end position="167"/>
    </location>
</feature>
<dbReference type="SUPFAM" id="SSF103481">
    <property type="entry name" value="Multidrug resistance efflux transporter EmrE"/>
    <property type="match status" value="1"/>
</dbReference>
<keyword evidence="1" id="KW-0472">Membrane</keyword>
<keyword evidence="4" id="KW-1185">Reference proteome</keyword>
<keyword evidence="1" id="KW-0812">Transmembrane</keyword>
<feature type="transmembrane region" description="Helical" evidence="1">
    <location>
        <begin position="92"/>
        <end position="110"/>
    </location>
</feature>
<evidence type="ECO:0000313" key="3">
    <source>
        <dbReference type="EMBL" id="MCX2525287.1"/>
    </source>
</evidence>
<dbReference type="EMBL" id="JAPIVE010000004">
    <property type="protein sequence ID" value="MCX2525287.1"/>
    <property type="molecule type" value="Genomic_DNA"/>
</dbReference>
<evidence type="ECO:0000256" key="1">
    <source>
        <dbReference type="SAM" id="Phobius"/>
    </source>
</evidence>
<dbReference type="Pfam" id="PF00892">
    <property type="entry name" value="EamA"/>
    <property type="match status" value="1"/>
</dbReference>
<feature type="domain" description="EamA" evidence="2">
    <location>
        <begin position="10"/>
        <end position="136"/>
    </location>
</feature>
<feature type="transmembrane region" description="Helical" evidence="1">
    <location>
        <begin position="243"/>
        <end position="262"/>
    </location>
</feature>
<dbReference type="AlphaFoldDB" id="A0AA41ZHE1"/>
<gene>
    <name evidence="3" type="ORF">OQ287_13655</name>
</gene>
<keyword evidence="1" id="KW-1133">Transmembrane helix</keyword>